<sequence>MIAVTHPSNYLINLNFYLNFYLNKPQLIGIFSALTIRHIGDVSYQSLYFTLAILVSRVHIFHHGVVLEINENLTMASQETEKCLKTI</sequence>
<reference evidence="1 2" key="1">
    <citation type="journal article" date="2020" name="Microb. Ecol.">
        <title>Ecogenomics of the Marine Benthic Filamentous Cyanobacterium Adonisia.</title>
        <authorList>
            <person name="Walter J.M."/>
            <person name="Coutinho F.H."/>
            <person name="Leomil L."/>
            <person name="Hargreaves P.I."/>
            <person name="Campeao M.E."/>
            <person name="Vieira V.V."/>
            <person name="Silva B.S."/>
            <person name="Fistarol G.O."/>
            <person name="Salomon P.S."/>
            <person name="Sawabe T."/>
            <person name="Mino S."/>
            <person name="Hosokawa M."/>
            <person name="Miyashita H."/>
            <person name="Maruyama F."/>
            <person name="van Verk M.C."/>
            <person name="Dutilh B.E."/>
            <person name="Thompson C.C."/>
            <person name="Thompson F.L."/>
        </authorList>
    </citation>
    <scope>NUCLEOTIDE SEQUENCE [LARGE SCALE GENOMIC DNA]</scope>
    <source>
        <strain evidence="1 2">CCMR0081</strain>
    </source>
</reference>
<name>A0A6M0RM84_9CYAN</name>
<dbReference type="AlphaFoldDB" id="A0A6M0RM84"/>
<evidence type="ECO:0000313" key="2">
    <source>
        <dbReference type="Proteomes" id="UP000481033"/>
    </source>
</evidence>
<organism evidence="1 2">
    <name type="scientific">Adonisia turfae CCMR0081</name>
    <dbReference type="NCBI Taxonomy" id="2292702"/>
    <lineage>
        <taxon>Bacteria</taxon>
        <taxon>Bacillati</taxon>
        <taxon>Cyanobacteriota</taxon>
        <taxon>Adonisia</taxon>
        <taxon>Adonisia turfae</taxon>
    </lineage>
</organism>
<evidence type="ECO:0000313" key="1">
    <source>
        <dbReference type="EMBL" id="NEZ56960.1"/>
    </source>
</evidence>
<proteinExistence type="predicted"/>
<dbReference type="EMBL" id="QXHD01000004">
    <property type="protein sequence ID" value="NEZ56960.1"/>
    <property type="molecule type" value="Genomic_DNA"/>
</dbReference>
<gene>
    <name evidence="1" type="ORF">DXZ20_14980</name>
</gene>
<protein>
    <submittedName>
        <fullName evidence="1">Uncharacterized protein</fullName>
    </submittedName>
</protein>
<keyword evidence="2" id="KW-1185">Reference proteome</keyword>
<accession>A0A6M0RM84</accession>
<comment type="caution">
    <text evidence="1">The sequence shown here is derived from an EMBL/GenBank/DDBJ whole genome shotgun (WGS) entry which is preliminary data.</text>
</comment>
<dbReference type="Proteomes" id="UP000481033">
    <property type="component" value="Unassembled WGS sequence"/>
</dbReference>